<dbReference type="Proteomes" id="UP000054565">
    <property type="component" value="Unassembled WGS sequence"/>
</dbReference>
<name>A0A0J7B9J0_COCIT</name>
<proteinExistence type="predicted"/>
<evidence type="ECO:0000313" key="3">
    <source>
        <dbReference type="Proteomes" id="UP000054565"/>
    </source>
</evidence>
<keyword evidence="1" id="KW-0812">Transmembrane</keyword>
<sequence length="236" mass="27635">MTRVRTLASTNKEISNLSILKFDTAANIMILCASIDVFTKLHNLNLIDFKNYIFQLRKSLLYQLEWITIKKIKKELEIINYDLFLPKKLQDYVIVLQSIDSKALNHIKRILVDIILSLFLIDVTSVLASFHQFDSIKLTDRKLKNQYEILKAGLRAIAGKLAFILLKSDEFTIFTNIMIICACLEVYTINLQKDEDIHYYMNFEAYTAQLYLSLLYKSMKITFKKAQIKFNHIILF</sequence>
<evidence type="ECO:0000256" key="1">
    <source>
        <dbReference type="SAM" id="Phobius"/>
    </source>
</evidence>
<gene>
    <name evidence="2" type="ORF">CIRG_06363</name>
</gene>
<dbReference type="STRING" id="404692.A0A0J7B9J0"/>
<protein>
    <submittedName>
        <fullName evidence="2">Uncharacterized protein</fullName>
    </submittedName>
</protein>
<keyword evidence="1" id="KW-0472">Membrane</keyword>
<reference evidence="3" key="1">
    <citation type="journal article" date="2010" name="Genome Res.">
        <title>Population genomic sequencing of Coccidioides fungi reveals recent hybridization and transposon control.</title>
        <authorList>
            <person name="Neafsey D.E."/>
            <person name="Barker B.M."/>
            <person name="Sharpton T.J."/>
            <person name="Stajich J.E."/>
            <person name="Park D.J."/>
            <person name="Whiston E."/>
            <person name="Hung C.-Y."/>
            <person name="McMahan C."/>
            <person name="White J."/>
            <person name="Sykes S."/>
            <person name="Heiman D."/>
            <person name="Young S."/>
            <person name="Zeng Q."/>
            <person name="Abouelleil A."/>
            <person name="Aftuck L."/>
            <person name="Bessette D."/>
            <person name="Brown A."/>
            <person name="FitzGerald M."/>
            <person name="Lui A."/>
            <person name="Macdonald J.P."/>
            <person name="Priest M."/>
            <person name="Orbach M.J."/>
            <person name="Galgiani J.N."/>
            <person name="Kirkland T.N."/>
            <person name="Cole G.T."/>
            <person name="Birren B.W."/>
            <person name="Henn M.R."/>
            <person name="Taylor J.W."/>
            <person name="Rounsley S.D."/>
        </authorList>
    </citation>
    <scope>NUCLEOTIDE SEQUENCE [LARGE SCALE GENOMIC DNA]</scope>
    <source>
        <strain evidence="3">RMSCC 2394</strain>
    </source>
</reference>
<keyword evidence="1" id="KW-1133">Transmembrane helix</keyword>
<accession>A0A0J7B9J0</accession>
<dbReference type="EMBL" id="DS028096">
    <property type="protein sequence ID" value="KMP06682.1"/>
    <property type="molecule type" value="Genomic_DNA"/>
</dbReference>
<dbReference type="AlphaFoldDB" id="A0A0J7B9J0"/>
<feature type="transmembrane region" description="Helical" evidence="1">
    <location>
        <begin position="110"/>
        <end position="129"/>
    </location>
</feature>
<feature type="transmembrane region" description="Helical" evidence="1">
    <location>
        <begin position="173"/>
        <end position="191"/>
    </location>
</feature>
<organism evidence="2 3">
    <name type="scientific">Coccidioides immitis RMSCC 2394</name>
    <dbReference type="NCBI Taxonomy" id="404692"/>
    <lineage>
        <taxon>Eukaryota</taxon>
        <taxon>Fungi</taxon>
        <taxon>Dikarya</taxon>
        <taxon>Ascomycota</taxon>
        <taxon>Pezizomycotina</taxon>
        <taxon>Eurotiomycetes</taxon>
        <taxon>Eurotiomycetidae</taxon>
        <taxon>Onygenales</taxon>
        <taxon>Onygenaceae</taxon>
        <taxon>Coccidioides</taxon>
    </lineage>
</organism>
<evidence type="ECO:0000313" key="2">
    <source>
        <dbReference type="EMBL" id="KMP06682.1"/>
    </source>
</evidence>